<comment type="similarity">
    <text evidence="1 12">Belongs to the tRNA(His) guanylyltransferase family.</text>
</comment>
<feature type="binding site" evidence="14">
    <location>
        <position position="76"/>
    </location>
    <ligand>
        <name>Mg(2+)</name>
        <dbReference type="ChEBI" id="CHEBI:18420"/>
        <label>2</label>
        <note>catalytic</note>
    </ligand>
</feature>
<dbReference type="PANTHER" id="PTHR12729:SF6">
    <property type="entry name" value="TRNA(HIS) GUANYLYLTRANSFERASE-RELATED"/>
    <property type="match status" value="1"/>
</dbReference>
<feature type="binding site" evidence="14">
    <location>
        <position position="29"/>
    </location>
    <ligand>
        <name>Mg(2+)</name>
        <dbReference type="ChEBI" id="CHEBI:18420"/>
        <label>1</label>
        <note>catalytic</note>
    </ligand>
</feature>
<keyword evidence="7 12" id="KW-0547">Nucleotide-binding</keyword>
<evidence type="ECO:0000256" key="11">
    <source>
        <dbReference type="ARBA" id="ARBA00047281"/>
    </source>
</evidence>
<proteinExistence type="inferred from homology"/>
<gene>
    <name evidence="18" type="ORF">Ae201684_015732</name>
</gene>
<evidence type="ECO:0000259" key="16">
    <source>
        <dbReference type="Pfam" id="PF04446"/>
    </source>
</evidence>
<evidence type="ECO:0000256" key="9">
    <source>
        <dbReference type="ARBA" id="ARBA00023134"/>
    </source>
</evidence>
<evidence type="ECO:0000256" key="7">
    <source>
        <dbReference type="ARBA" id="ARBA00022741"/>
    </source>
</evidence>
<keyword evidence="15" id="KW-1133">Transmembrane helix</keyword>
<comment type="caution">
    <text evidence="18">The sequence shown here is derived from an EMBL/GenBank/DDBJ whole genome shotgun (WGS) entry which is preliminary data.</text>
</comment>
<dbReference type="VEuPathDB" id="FungiDB:AeMF1_006649"/>
<dbReference type="EMBL" id="VJMJ01000230">
    <property type="protein sequence ID" value="KAF0725963.1"/>
    <property type="molecule type" value="Genomic_DNA"/>
</dbReference>
<dbReference type="Pfam" id="PF04446">
    <property type="entry name" value="Thg1"/>
    <property type="match status" value="1"/>
</dbReference>
<dbReference type="InterPro" id="IPR024956">
    <property type="entry name" value="tRNAHis_GuaTrfase_cat"/>
</dbReference>
<reference evidence="18 19" key="1">
    <citation type="submission" date="2019-07" db="EMBL/GenBank/DDBJ databases">
        <title>Genomics analysis of Aphanomyces spp. identifies a new class of oomycete effector associated with host adaptation.</title>
        <authorList>
            <person name="Gaulin E."/>
        </authorList>
    </citation>
    <scope>NUCLEOTIDE SEQUENCE [LARGE SCALE GENOMIC DNA]</scope>
    <source>
        <strain evidence="18 19">ATCC 201684</strain>
    </source>
</reference>
<dbReference type="PANTHER" id="PTHR12729">
    <property type="entry name" value="TRNA(HIS) GUANYLYLTRANSFERASE-RELATED"/>
    <property type="match status" value="1"/>
</dbReference>
<evidence type="ECO:0000256" key="15">
    <source>
        <dbReference type="SAM" id="Phobius"/>
    </source>
</evidence>
<dbReference type="InterPro" id="IPR038469">
    <property type="entry name" value="tRNAHis_GuaTrfase_Thg1_sf"/>
</dbReference>
<dbReference type="InterPro" id="IPR025845">
    <property type="entry name" value="Thg1_C_dom"/>
</dbReference>
<keyword evidence="5 12" id="KW-0548">Nucleotidyltransferase</keyword>
<accession>A0A6G0WG45</accession>
<feature type="binding site" evidence="14">
    <location>
        <position position="76"/>
    </location>
    <ligand>
        <name>Mg(2+)</name>
        <dbReference type="ChEBI" id="CHEBI:18420"/>
        <label>1</label>
        <note>catalytic</note>
    </ligand>
</feature>
<dbReference type="EC" id="2.7.7.79" evidence="2 12"/>
<feature type="binding site" evidence="13">
    <location>
        <begin position="29"/>
        <end position="34"/>
    </location>
    <ligand>
        <name>GTP</name>
        <dbReference type="ChEBI" id="CHEBI:37565"/>
    </ligand>
</feature>
<feature type="transmembrane region" description="Helical" evidence="15">
    <location>
        <begin position="96"/>
        <end position="113"/>
    </location>
</feature>
<evidence type="ECO:0000256" key="14">
    <source>
        <dbReference type="PIRSR" id="PIRSR028980-2"/>
    </source>
</evidence>
<keyword evidence="8 12" id="KW-0460">Magnesium</keyword>
<evidence type="ECO:0000256" key="12">
    <source>
        <dbReference type="PIRNR" id="PIRNR028980"/>
    </source>
</evidence>
<keyword evidence="3 12" id="KW-0808">Transferase</keyword>
<evidence type="ECO:0000256" key="1">
    <source>
        <dbReference type="ARBA" id="ARBA00010113"/>
    </source>
</evidence>
<feature type="binding site" evidence="14">
    <location>
        <position position="30"/>
    </location>
    <ligand>
        <name>Mg(2+)</name>
        <dbReference type="ChEBI" id="CHEBI:18420"/>
        <label>1</label>
        <note>catalytic</note>
    </ligand>
</feature>
<feature type="binding site" evidence="14">
    <location>
        <position position="29"/>
    </location>
    <ligand>
        <name>Mg(2+)</name>
        <dbReference type="ChEBI" id="CHEBI:18420"/>
        <label>2</label>
        <note>catalytic</note>
    </ligand>
</feature>
<name>A0A6G0WG45_9STRA</name>
<feature type="binding site" evidence="13">
    <location>
        <begin position="75"/>
        <end position="76"/>
    </location>
    <ligand>
        <name>GTP</name>
        <dbReference type="ChEBI" id="CHEBI:37565"/>
    </ligand>
</feature>
<dbReference type="PIRSF" id="PIRSF028980">
    <property type="entry name" value="tRNAHis_guanylyltransferase"/>
    <property type="match status" value="1"/>
</dbReference>
<keyword evidence="6 12" id="KW-0479">Metal-binding</keyword>
<comment type="catalytic activity">
    <reaction evidence="11 12">
        <text>a 5'-end ribonucleotide-tRNA(His) + GTP + ATP + H2O = a 5'-end phospho-guanosine-ribonucleotide-tRNA(His) + AMP + 2 diphosphate + H(+)</text>
        <dbReference type="Rhea" id="RHEA:54564"/>
        <dbReference type="Rhea" id="RHEA-COMP:14193"/>
        <dbReference type="Rhea" id="RHEA-COMP:14917"/>
        <dbReference type="ChEBI" id="CHEBI:15377"/>
        <dbReference type="ChEBI" id="CHEBI:15378"/>
        <dbReference type="ChEBI" id="CHEBI:30616"/>
        <dbReference type="ChEBI" id="CHEBI:33019"/>
        <dbReference type="ChEBI" id="CHEBI:37565"/>
        <dbReference type="ChEBI" id="CHEBI:138282"/>
        <dbReference type="ChEBI" id="CHEBI:141847"/>
        <dbReference type="ChEBI" id="CHEBI:456215"/>
        <dbReference type="EC" id="2.7.7.79"/>
    </reaction>
</comment>
<evidence type="ECO:0000256" key="13">
    <source>
        <dbReference type="PIRSR" id="PIRSR028980-1"/>
    </source>
</evidence>
<evidence type="ECO:0000256" key="5">
    <source>
        <dbReference type="ARBA" id="ARBA00022695"/>
    </source>
</evidence>
<keyword evidence="4 12" id="KW-0819">tRNA processing</keyword>
<dbReference type="InterPro" id="IPR007537">
    <property type="entry name" value="tRNAHis_GuaTrfase_Thg1"/>
</dbReference>
<dbReference type="GO" id="GO:0000287">
    <property type="term" value="F:magnesium ion binding"/>
    <property type="evidence" value="ECO:0007669"/>
    <property type="project" value="UniProtKB-UniRule"/>
</dbReference>
<dbReference type="Gene3D" id="3.30.70.3000">
    <property type="match status" value="1"/>
</dbReference>
<evidence type="ECO:0000256" key="10">
    <source>
        <dbReference type="ARBA" id="ARBA00032480"/>
    </source>
</evidence>
<dbReference type="FunFam" id="3.30.70.3000:FF:000001">
    <property type="entry name" value="tRNA(His) guanylyltransferase"/>
    <property type="match status" value="1"/>
</dbReference>
<dbReference type="Proteomes" id="UP000481153">
    <property type="component" value="Unassembled WGS sequence"/>
</dbReference>
<keyword evidence="15" id="KW-0812">Transmembrane</keyword>
<evidence type="ECO:0000259" key="17">
    <source>
        <dbReference type="Pfam" id="PF14413"/>
    </source>
</evidence>
<dbReference type="GO" id="GO:0008193">
    <property type="term" value="F:tRNA guanylyltransferase activity"/>
    <property type="evidence" value="ECO:0007669"/>
    <property type="project" value="UniProtKB-UniRule"/>
</dbReference>
<protein>
    <recommendedName>
        <fullName evidence="2 12">tRNA(His) guanylyltransferase</fullName>
        <ecNumber evidence="2 12">2.7.7.79</ecNumber>
    </recommendedName>
    <alternativeName>
        <fullName evidence="10 12">tRNA-histidine guanylyltransferase</fullName>
    </alternativeName>
</protein>
<sequence>MANSRFEYVRSFELPDPVLRNTWIVVRVDGKGFHKFTQAHGYAKPNDARGLHLMNRCAKTLMHEFGDIFLAYGQSDEYSFVLSKSSNLYNRRSTKLASTFVSLFTSAFVFYWTEYFESTPMLYPPSFDSRVVCYPSVHNLRDYMSWRHVDCHINNLYNTCFWALVQTGGRTPKQAEEELQHTESKHKHELLFTQFGINYNDISPMFKRGSTLVRSPDKSITVHHVDLIKDTEFWTAHCPLE</sequence>
<feature type="domain" description="Thg1 C-terminal" evidence="17">
    <location>
        <begin position="139"/>
        <end position="223"/>
    </location>
</feature>
<feature type="domain" description="tRNAHis guanylyltransferase catalytic" evidence="16">
    <location>
        <begin position="6"/>
        <end position="135"/>
    </location>
</feature>
<keyword evidence="9 12" id="KW-0342">GTP-binding</keyword>
<comment type="function">
    <text evidence="12">Adds a GMP to the 5'-end of tRNA(His) after transcription and RNase P cleavage.</text>
</comment>
<evidence type="ECO:0000313" key="19">
    <source>
        <dbReference type="Proteomes" id="UP000481153"/>
    </source>
</evidence>
<dbReference type="GO" id="GO:0006400">
    <property type="term" value="P:tRNA modification"/>
    <property type="evidence" value="ECO:0007669"/>
    <property type="project" value="UniProtKB-UniRule"/>
</dbReference>
<comment type="cofactor">
    <cofactor evidence="14">
        <name>Mg(2+)</name>
        <dbReference type="ChEBI" id="CHEBI:18420"/>
    </cofactor>
    <text evidence="14">Binds 2 magnesium ions per subunit.</text>
</comment>
<dbReference type="Pfam" id="PF14413">
    <property type="entry name" value="Thg1C"/>
    <property type="match status" value="1"/>
</dbReference>
<evidence type="ECO:0000256" key="3">
    <source>
        <dbReference type="ARBA" id="ARBA00022679"/>
    </source>
</evidence>
<dbReference type="GO" id="GO:0005525">
    <property type="term" value="F:GTP binding"/>
    <property type="evidence" value="ECO:0007669"/>
    <property type="project" value="UniProtKB-UniRule"/>
</dbReference>
<evidence type="ECO:0000256" key="4">
    <source>
        <dbReference type="ARBA" id="ARBA00022694"/>
    </source>
</evidence>
<keyword evidence="19" id="KW-1185">Reference proteome</keyword>
<evidence type="ECO:0000256" key="2">
    <source>
        <dbReference type="ARBA" id="ARBA00012511"/>
    </source>
</evidence>
<evidence type="ECO:0000256" key="8">
    <source>
        <dbReference type="ARBA" id="ARBA00022842"/>
    </source>
</evidence>
<keyword evidence="15" id="KW-0472">Membrane</keyword>
<evidence type="ECO:0000313" key="18">
    <source>
        <dbReference type="EMBL" id="KAF0725963.1"/>
    </source>
</evidence>
<organism evidence="18 19">
    <name type="scientific">Aphanomyces euteiches</name>
    <dbReference type="NCBI Taxonomy" id="100861"/>
    <lineage>
        <taxon>Eukaryota</taxon>
        <taxon>Sar</taxon>
        <taxon>Stramenopiles</taxon>
        <taxon>Oomycota</taxon>
        <taxon>Saprolegniomycetes</taxon>
        <taxon>Saprolegniales</taxon>
        <taxon>Verrucalvaceae</taxon>
        <taxon>Aphanomyces</taxon>
    </lineage>
</organism>
<evidence type="ECO:0000256" key="6">
    <source>
        <dbReference type="ARBA" id="ARBA00022723"/>
    </source>
</evidence>
<dbReference type="AlphaFoldDB" id="A0A6G0WG45"/>